<dbReference type="Pfam" id="PF00797">
    <property type="entry name" value="Acetyltransf_2"/>
    <property type="match status" value="1"/>
</dbReference>
<comment type="caution">
    <text evidence="2">The sequence shown here is derived from an EMBL/GenBank/DDBJ whole genome shotgun (WGS) entry which is preliminary data.</text>
</comment>
<dbReference type="Proteomes" id="UP000256485">
    <property type="component" value="Unassembled WGS sequence"/>
</dbReference>
<dbReference type="GO" id="GO:0016407">
    <property type="term" value="F:acetyltransferase activity"/>
    <property type="evidence" value="ECO:0007669"/>
    <property type="project" value="InterPro"/>
</dbReference>
<sequence>MSLQPYDADLRDRYLRHLGLSDGLGPPSPEALRALQHAHLDRVPYENLEIQLGRPTSIDPRESAQRIVTGRGGYCFHLNGAFAALLVSLGYDVVLTRGAVPSAGDGTAWGNHLVPLVRLAERTWLVDVGLGDGFRDPFPLEPADLPQPPFHYRLEHVAGTLWRFHHDALASITGFDLDVSPVALTAFAAKHEELSTSPESPFVQKLVVQLRRADHALTLRGCVLTRVDATGKASRDVLKQDEWLDLLRDEFGLRLDDVDSDQLTALWYRVRAAHEAWERAGRP</sequence>
<protein>
    <submittedName>
        <fullName evidence="2">Arylamine N-acetyltransferase</fullName>
    </submittedName>
</protein>
<gene>
    <name evidence="2" type="ORF">DFJ64_2540</name>
</gene>
<evidence type="ECO:0000313" key="3">
    <source>
        <dbReference type="Proteomes" id="UP000256485"/>
    </source>
</evidence>
<dbReference type="SUPFAM" id="SSF54001">
    <property type="entry name" value="Cysteine proteinases"/>
    <property type="match status" value="1"/>
</dbReference>
<keyword evidence="3" id="KW-1185">Reference proteome</keyword>
<dbReference type="AlphaFoldDB" id="A0A3D9VG23"/>
<dbReference type="InterPro" id="IPR001447">
    <property type="entry name" value="Arylamine_N-AcTrfase"/>
</dbReference>
<dbReference type="Gene3D" id="2.40.128.150">
    <property type="entry name" value="Cysteine proteinases"/>
    <property type="match status" value="1"/>
</dbReference>
<dbReference type="InterPro" id="IPR038765">
    <property type="entry name" value="Papain-like_cys_pep_sf"/>
</dbReference>
<dbReference type="EMBL" id="QTUC01000001">
    <property type="protein sequence ID" value="REF37104.1"/>
    <property type="molecule type" value="Genomic_DNA"/>
</dbReference>
<proteinExistence type="inferred from homology"/>
<comment type="similarity">
    <text evidence="1">Belongs to the arylamine N-acetyltransferase family.</text>
</comment>
<dbReference type="Gene3D" id="3.30.2140.10">
    <property type="entry name" value="Arylamine N-acetyltransferase"/>
    <property type="match status" value="1"/>
</dbReference>
<dbReference type="PANTHER" id="PTHR11786">
    <property type="entry name" value="N-HYDROXYARYLAMINE O-ACETYLTRANSFERASE"/>
    <property type="match status" value="1"/>
</dbReference>
<dbReference type="RefSeq" id="WP_170152599.1">
    <property type="nucleotide sequence ID" value="NZ_QTUC01000001.1"/>
</dbReference>
<organism evidence="2 3">
    <name type="scientific">Thermasporomyces composti</name>
    <dbReference type="NCBI Taxonomy" id="696763"/>
    <lineage>
        <taxon>Bacteria</taxon>
        <taxon>Bacillati</taxon>
        <taxon>Actinomycetota</taxon>
        <taxon>Actinomycetes</taxon>
        <taxon>Propionibacteriales</taxon>
        <taxon>Nocardioidaceae</taxon>
        <taxon>Thermasporomyces</taxon>
    </lineage>
</organism>
<evidence type="ECO:0000313" key="2">
    <source>
        <dbReference type="EMBL" id="REF37104.1"/>
    </source>
</evidence>
<keyword evidence="2" id="KW-0808">Transferase</keyword>
<evidence type="ECO:0000256" key="1">
    <source>
        <dbReference type="ARBA" id="ARBA00006547"/>
    </source>
</evidence>
<name>A0A3D9VG23_THECX</name>
<reference evidence="2 3" key="1">
    <citation type="submission" date="2018-08" db="EMBL/GenBank/DDBJ databases">
        <title>Sequencing the genomes of 1000 actinobacteria strains.</title>
        <authorList>
            <person name="Klenk H.-P."/>
        </authorList>
    </citation>
    <scope>NUCLEOTIDE SEQUENCE [LARGE SCALE GENOMIC DNA]</scope>
    <source>
        <strain evidence="2 3">DSM 22891</strain>
    </source>
</reference>
<accession>A0A3D9VG23</accession>
<dbReference type="PANTHER" id="PTHR11786:SF0">
    <property type="entry name" value="ARYLAMINE N-ACETYLTRANSFERASE 4-RELATED"/>
    <property type="match status" value="1"/>
</dbReference>